<dbReference type="EMBL" id="JBEDUW010000003">
    <property type="protein sequence ID" value="KAK9938889.1"/>
    <property type="molecule type" value="Genomic_DNA"/>
</dbReference>
<protein>
    <recommendedName>
        <fullName evidence="3">Secreted protein</fullName>
    </recommendedName>
</protein>
<comment type="caution">
    <text evidence="1">The sequence shown here is derived from an EMBL/GenBank/DDBJ whole genome shotgun (WGS) entry which is preliminary data.</text>
</comment>
<dbReference type="Proteomes" id="UP001457282">
    <property type="component" value="Unassembled WGS sequence"/>
</dbReference>
<keyword evidence="2" id="KW-1185">Reference proteome</keyword>
<reference evidence="1 2" key="1">
    <citation type="journal article" date="2023" name="G3 (Bethesda)">
        <title>A chromosome-length genome assembly and annotation of blackberry (Rubus argutus, cv. 'Hillquist').</title>
        <authorList>
            <person name="Bruna T."/>
            <person name="Aryal R."/>
            <person name="Dudchenko O."/>
            <person name="Sargent D.J."/>
            <person name="Mead D."/>
            <person name="Buti M."/>
            <person name="Cavallini A."/>
            <person name="Hytonen T."/>
            <person name="Andres J."/>
            <person name="Pham M."/>
            <person name="Weisz D."/>
            <person name="Mascagni F."/>
            <person name="Usai G."/>
            <person name="Natali L."/>
            <person name="Bassil N."/>
            <person name="Fernandez G.E."/>
            <person name="Lomsadze A."/>
            <person name="Armour M."/>
            <person name="Olukolu B."/>
            <person name="Poorten T."/>
            <person name="Britton C."/>
            <person name="Davik J."/>
            <person name="Ashrafi H."/>
            <person name="Aiden E.L."/>
            <person name="Borodovsky M."/>
            <person name="Worthington M."/>
        </authorList>
    </citation>
    <scope>NUCLEOTIDE SEQUENCE [LARGE SCALE GENOMIC DNA]</scope>
    <source>
        <strain evidence="1">PI 553951</strain>
    </source>
</reference>
<evidence type="ECO:0008006" key="3">
    <source>
        <dbReference type="Google" id="ProtNLM"/>
    </source>
</evidence>
<dbReference type="AlphaFoldDB" id="A0AAW1XQQ3"/>
<name>A0AAW1XQQ3_RUBAR</name>
<proteinExistence type="predicted"/>
<evidence type="ECO:0000313" key="2">
    <source>
        <dbReference type="Proteomes" id="UP001457282"/>
    </source>
</evidence>
<sequence>MSTNTALLVVVWECQRRRLGTRMSGLVKLMVASQLLCAAATSIGCSRWNGRLILMIPDRGARLELRGKWKHGLVQLGALNCNCGFED</sequence>
<gene>
    <name evidence="1" type="ORF">M0R45_015603</name>
</gene>
<accession>A0AAW1XQQ3</accession>
<organism evidence="1 2">
    <name type="scientific">Rubus argutus</name>
    <name type="common">Southern blackberry</name>
    <dbReference type="NCBI Taxonomy" id="59490"/>
    <lineage>
        <taxon>Eukaryota</taxon>
        <taxon>Viridiplantae</taxon>
        <taxon>Streptophyta</taxon>
        <taxon>Embryophyta</taxon>
        <taxon>Tracheophyta</taxon>
        <taxon>Spermatophyta</taxon>
        <taxon>Magnoliopsida</taxon>
        <taxon>eudicotyledons</taxon>
        <taxon>Gunneridae</taxon>
        <taxon>Pentapetalae</taxon>
        <taxon>rosids</taxon>
        <taxon>fabids</taxon>
        <taxon>Rosales</taxon>
        <taxon>Rosaceae</taxon>
        <taxon>Rosoideae</taxon>
        <taxon>Rosoideae incertae sedis</taxon>
        <taxon>Rubus</taxon>
    </lineage>
</organism>
<evidence type="ECO:0000313" key="1">
    <source>
        <dbReference type="EMBL" id="KAK9938889.1"/>
    </source>
</evidence>